<dbReference type="InterPro" id="IPR000868">
    <property type="entry name" value="Isochorismatase-like_dom"/>
</dbReference>
<dbReference type="CDD" id="cd00431">
    <property type="entry name" value="cysteine_hydrolases"/>
    <property type="match status" value="1"/>
</dbReference>
<gene>
    <name evidence="3" type="ORF">AADG42_14145</name>
</gene>
<evidence type="ECO:0000313" key="4">
    <source>
        <dbReference type="Proteomes" id="UP001442841"/>
    </source>
</evidence>
<name>A0ABZ3FQP8_9ACTN</name>
<sequence>MTERTALVVIDMQNSYFELPGLAEHRDWLLMRVNELVRTAHEGDQPVVLVRTQHEEDRSTWTLNMLEDDQGFAFPGSEQAAFLDGLDVRDHIEIVKTRDSAFFDTDLRSELDRLGVTHMILCGVSTHSCVADTANDAFAVNLHAAVAVESVASENPKLSDALLHFLEVEKRQPLLTQPRALDFLRNGWPDDYEPHPEKVD</sequence>
<dbReference type="Pfam" id="PF00857">
    <property type="entry name" value="Isochorismatase"/>
    <property type="match status" value="1"/>
</dbReference>
<dbReference type="SUPFAM" id="SSF52499">
    <property type="entry name" value="Isochorismatase-like hydrolases"/>
    <property type="match status" value="1"/>
</dbReference>
<dbReference type="Proteomes" id="UP001442841">
    <property type="component" value="Chromosome"/>
</dbReference>
<reference evidence="3 4" key="1">
    <citation type="submission" date="2024-04" db="EMBL/GenBank/DDBJ databases">
        <title>Isolation of an actinomycete strain from pig manure.</title>
        <authorList>
            <person name="Gong T."/>
            <person name="Yu Z."/>
            <person name="An M."/>
            <person name="Wei C."/>
            <person name="Yang W."/>
            <person name="Liu L."/>
        </authorList>
    </citation>
    <scope>NUCLEOTIDE SEQUENCE [LARGE SCALE GENOMIC DNA]</scope>
    <source>
        <strain evidence="3 4">ZF39</strain>
    </source>
</reference>
<dbReference type="Gene3D" id="3.40.50.850">
    <property type="entry name" value="Isochorismatase-like"/>
    <property type="match status" value="1"/>
</dbReference>
<evidence type="ECO:0000313" key="3">
    <source>
        <dbReference type="EMBL" id="XAN08393.1"/>
    </source>
</evidence>
<dbReference type="InterPro" id="IPR036380">
    <property type="entry name" value="Isochorismatase-like_sf"/>
</dbReference>
<evidence type="ECO:0000259" key="2">
    <source>
        <dbReference type="Pfam" id="PF00857"/>
    </source>
</evidence>
<keyword evidence="4" id="KW-1185">Reference proteome</keyword>
<evidence type="ECO:0000256" key="1">
    <source>
        <dbReference type="ARBA" id="ARBA00022801"/>
    </source>
</evidence>
<feature type="domain" description="Isochorismatase-like" evidence="2">
    <location>
        <begin position="5"/>
        <end position="166"/>
    </location>
</feature>
<dbReference type="EMBL" id="CP154795">
    <property type="protein sequence ID" value="XAN08393.1"/>
    <property type="molecule type" value="Genomic_DNA"/>
</dbReference>
<dbReference type="InterPro" id="IPR050272">
    <property type="entry name" value="Isochorismatase-like_hydrls"/>
</dbReference>
<accession>A0ABZ3FQP8</accession>
<organism evidence="3 4">
    <name type="scientific">Ammonicoccus fulvus</name>
    <dbReference type="NCBI Taxonomy" id="3138240"/>
    <lineage>
        <taxon>Bacteria</taxon>
        <taxon>Bacillati</taxon>
        <taxon>Actinomycetota</taxon>
        <taxon>Actinomycetes</taxon>
        <taxon>Propionibacteriales</taxon>
        <taxon>Propionibacteriaceae</taxon>
        <taxon>Ammonicoccus</taxon>
    </lineage>
</organism>
<dbReference type="EC" id="3.-.-.-" evidence="3"/>
<protein>
    <submittedName>
        <fullName evidence="3">Isochorismatase family cysteine hydrolase</fullName>
        <ecNumber evidence="3">3.-.-.-</ecNumber>
    </submittedName>
</protein>
<dbReference type="PANTHER" id="PTHR43540">
    <property type="entry name" value="PEROXYUREIDOACRYLATE/UREIDOACRYLATE AMIDOHYDROLASE-RELATED"/>
    <property type="match status" value="1"/>
</dbReference>
<dbReference type="GO" id="GO:0016787">
    <property type="term" value="F:hydrolase activity"/>
    <property type="evidence" value="ECO:0007669"/>
    <property type="project" value="UniProtKB-KW"/>
</dbReference>
<dbReference type="RefSeq" id="WP_425309850.1">
    <property type="nucleotide sequence ID" value="NZ_CP154795.1"/>
</dbReference>
<proteinExistence type="predicted"/>
<keyword evidence="1 3" id="KW-0378">Hydrolase</keyword>